<name>A0A0G3BUX5_9BURK</name>
<dbReference type="KEGG" id="pbh:AAW51_5092"/>
<dbReference type="PANTHER" id="PTHR11748:SF103">
    <property type="entry name" value="GLYCOLATE OXIDASE SUBUNIT GLCE"/>
    <property type="match status" value="1"/>
</dbReference>
<dbReference type="Proteomes" id="UP000035352">
    <property type="component" value="Chromosome"/>
</dbReference>
<dbReference type="EMBL" id="CP011371">
    <property type="protein sequence ID" value="AKJ31783.1"/>
    <property type="molecule type" value="Genomic_DNA"/>
</dbReference>
<keyword evidence="1" id="KW-0285">Flavoprotein</keyword>
<feature type="domain" description="FAD-binding PCMH-type" evidence="3">
    <location>
        <begin position="9"/>
        <end position="192"/>
    </location>
</feature>
<sequence length="383" mass="40005">MNATPITDLPLPAAPVSPLPPPELEVLVERVRAALADGGRLSIHGAGSKAFYGEAGGDTEADVLDVTPLTGISSYEPTELVVTARCGTPIAELEAALAEHGQCLPFEPPRFGGAGTVGGMVAAGLSGPARAAVGSLRDFVLGATLLNGRAQVLSFGGQVMKNVAGYDVSRLLAGSLGTLGVIVEVSLKVLPIVPATATLRFEMDAGTAIQRLNEWCGQPLPLNASAWWDGMLVLRLRGAQAAVAAAVRKLGGELIDPVQAAGFWDGLRDHRDEFFTAAEAAVEAGASLWRLSVAPTAPPLQLAGDQLIEWFGGQRWLCTSAPDATLRDAAKAAGGHATLFRTREPRPGVFTPLQTPLDRLHRQLKHAFDPAGIFNAGRLYPGL</sequence>
<evidence type="ECO:0000313" key="5">
    <source>
        <dbReference type="Proteomes" id="UP000035352"/>
    </source>
</evidence>
<dbReference type="GO" id="GO:0071949">
    <property type="term" value="F:FAD binding"/>
    <property type="evidence" value="ECO:0007669"/>
    <property type="project" value="InterPro"/>
</dbReference>
<keyword evidence="5" id="KW-1185">Reference proteome</keyword>
<accession>A0A0G3BUX5</accession>
<dbReference type="InterPro" id="IPR036318">
    <property type="entry name" value="FAD-bd_PCMH-like_sf"/>
</dbReference>
<proteinExistence type="predicted"/>
<dbReference type="SUPFAM" id="SSF56176">
    <property type="entry name" value="FAD-binding/transporter-associated domain-like"/>
    <property type="match status" value="1"/>
</dbReference>
<dbReference type="InterPro" id="IPR006094">
    <property type="entry name" value="Oxid_FAD_bind_N"/>
</dbReference>
<dbReference type="InterPro" id="IPR016169">
    <property type="entry name" value="FAD-bd_PCMH_sub2"/>
</dbReference>
<dbReference type="InterPro" id="IPR016166">
    <property type="entry name" value="FAD-bd_PCMH"/>
</dbReference>
<dbReference type="STRING" id="413882.AAW51_5092"/>
<dbReference type="NCBIfam" id="NF008439">
    <property type="entry name" value="PRK11282.1"/>
    <property type="match status" value="1"/>
</dbReference>
<protein>
    <submittedName>
        <fullName evidence="4">Glycolate oxidase</fullName>
    </submittedName>
</protein>
<dbReference type="Gene3D" id="3.30.465.10">
    <property type="match status" value="1"/>
</dbReference>
<gene>
    <name evidence="4" type="primary">glcE</name>
    <name evidence="4" type="ORF">AAW51_5092</name>
</gene>
<evidence type="ECO:0000259" key="3">
    <source>
        <dbReference type="PROSITE" id="PS51387"/>
    </source>
</evidence>
<evidence type="ECO:0000256" key="1">
    <source>
        <dbReference type="ARBA" id="ARBA00022630"/>
    </source>
</evidence>
<organism evidence="4 5">
    <name type="scientific">Caldimonas brevitalea</name>
    <dbReference type="NCBI Taxonomy" id="413882"/>
    <lineage>
        <taxon>Bacteria</taxon>
        <taxon>Pseudomonadati</taxon>
        <taxon>Pseudomonadota</taxon>
        <taxon>Betaproteobacteria</taxon>
        <taxon>Burkholderiales</taxon>
        <taxon>Sphaerotilaceae</taxon>
        <taxon>Caldimonas</taxon>
    </lineage>
</organism>
<dbReference type="GO" id="GO:0003824">
    <property type="term" value="F:catalytic activity"/>
    <property type="evidence" value="ECO:0007669"/>
    <property type="project" value="InterPro"/>
</dbReference>
<dbReference type="AlphaFoldDB" id="A0A0G3BUX5"/>
<evidence type="ECO:0000313" key="4">
    <source>
        <dbReference type="EMBL" id="AKJ31783.1"/>
    </source>
</evidence>
<dbReference type="InterPro" id="IPR016164">
    <property type="entry name" value="FAD-linked_Oxase-like_C"/>
</dbReference>
<dbReference type="PANTHER" id="PTHR11748">
    <property type="entry name" value="D-LACTATE DEHYDROGENASE"/>
    <property type="match status" value="1"/>
</dbReference>
<dbReference type="Pfam" id="PF01565">
    <property type="entry name" value="FAD_binding_4"/>
    <property type="match status" value="1"/>
</dbReference>
<dbReference type="PROSITE" id="PS51387">
    <property type="entry name" value="FAD_PCMH"/>
    <property type="match status" value="1"/>
</dbReference>
<reference evidence="4 5" key="1">
    <citation type="submission" date="2015-05" db="EMBL/GenBank/DDBJ databases">
        <authorList>
            <person name="Tang B."/>
            <person name="Yu Y."/>
        </authorList>
    </citation>
    <scope>NUCLEOTIDE SEQUENCE [LARGE SCALE GENOMIC DNA]</scope>
    <source>
        <strain evidence="4 5">DSM 7029</strain>
    </source>
</reference>
<dbReference type="SUPFAM" id="SSF55103">
    <property type="entry name" value="FAD-linked oxidases, C-terminal domain"/>
    <property type="match status" value="1"/>
</dbReference>
<dbReference type="PATRIC" id="fig|413882.6.peg.5318"/>
<keyword evidence="2" id="KW-0274">FAD</keyword>
<evidence type="ECO:0000256" key="2">
    <source>
        <dbReference type="ARBA" id="ARBA00022827"/>
    </source>
</evidence>